<evidence type="ECO:0000313" key="2">
    <source>
        <dbReference type="Proteomes" id="UP001055420"/>
    </source>
</evidence>
<keyword evidence="2" id="KW-1185">Reference proteome</keyword>
<reference evidence="1" key="1">
    <citation type="submission" date="2022-06" db="EMBL/GenBank/DDBJ databases">
        <title>Novel species in genus Dyadobacter.</title>
        <authorList>
            <person name="Ma C."/>
        </authorList>
    </citation>
    <scope>NUCLEOTIDE SEQUENCE</scope>
    <source>
        <strain evidence="1">CY22</strain>
        <plasmid evidence="1">unnamed</plasmid>
    </source>
</reference>
<name>A0ABY5EB50_9BACT</name>
<keyword evidence="1" id="KW-0614">Plasmid</keyword>
<dbReference type="Proteomes" id="UP001055420">
    <property type="component" value="Plasmid unnamed"/>
</dbReference>
<dbReference type="EMBL" id="CP099631">
    <property type="protein sequence ID" value="UTM21808.1"/>
    <property type="molecule type" value="Genomic_DNA"/>
</dbReference>
<geneLocation type="plasmid" evidence="1 2">
    <name>unnamed</name>
</geneLocation>
<evidence type="ECO:0000313" key="1">
    <source>
        <dbReference type="EMBL" id="UTM21808.1"/>
    </source>
</evidence>
<dbReference type="RefSeq" id="WP_254414250.1">
    <property type="nucleotide sequence ID" value="NZ_CP099631.1"/>
</dbReference>
<proteinExistence type="predicted"/>
<accession>A0ABY5EB50</accession>
<organism evidence="1 2">
    <name type="scientific">Dyadobacter chenhuakuii</name>
    <dbReference type="NCBI Taxonomy" id="2909339"/>
    <lineage>
        <taxon>Bacteria</taxon>
        <taxon>Pseudomonadati</taxon>
        <taxon>Bacteroidota</taxon>
        <taxon>Cytophagia</taxon>
        <taxon>Cytophagales</taxon>
        <taxon>Spirosomataceae</taxon>
        <taxon>Dyadobacter</taxon>
    </lineage>
</organism>
<protein>
    <submittedName>
        <fullName evidence="1">Uncharacterized protein</fullName>
    </submittedName>
</protein>
<gene>
    <name evidence="1" type="ORF">NFI80_25375</name>
</gene>
<sequence>MKSFLVCMLVICGAWPGSCQFLNKPVFDFARLNDIPEIDSIMDISSLNESAYNKLIDRMYTLDQKYRIKVMKGWSSKRNPHPRDQDPKTLRDWQLMAINDQSIQALFLRLLKLYKWPTQTGEQGSAVKAWYIAWHAPARRKKLFYPFIVEAVKDKSLGSKTLAPFRKSMY</sequence>